<keyword evidence="2" id="KW-1185">Reference proteome</keyword>
<evidence type="ECO:0000313" key="1">
    <source>
        <dbReference type="EMBL" id="AFM03367.1"/>
    </source>
</evidence>
<dbReference type="KEGG" id="fli:Fleli_0913"/>
<evidence type="ECO:0000313" key="2">
    <source>
        <dbReference type="Proteomes" id="UP000006054"/>
    </source>
</evidence>
<accession>I4AHD2</accession>
<reference evidence="2" key="1">
    <citation type="submission" date="2012-06" db="EMBL/GenBank/DDBJ databases">
        <title>The complete genome of Flexibacter litoralis DSM 6794.</title>
        <authorList>
            <person name="Lucas S."/>
            <person name="Copeland A."/>
            <person name="Lapidus A."/>
            <person name="Glavina del Rio T."/>
            <person name="Dalin E."/>
            <person name="Tice H."/>
            <person name="Bruce D."/>
            <person name="Goodwin L."/>
            <person name="Pitluck S."/>
            <person name="Peters L."/>
            <person name="Ovchinnikova G."/>
            <person name="Lu M."/>
            <person name="Kyrpides N."/>
            <person name="Mavromatis K."/>
            <person name="Ivanova N."/>
            <person name="Brettin T."/>
            <person name="Detter J.C."/>
            <person name="Han C."/>
            <person name="Larimer F."/>
            <person name="Land M."/>
            <person name="Hauser L."/>
            <person name="Markowitz V."/>
            <person name="Cheng J.-F."/>
            <person name="Hugenholtz P."/>
            <person name="Woyke T."/>
            <person name="Wu D."/>
            <person name="Spring S."/>
            <person name="Lang E."/>
            <person name="Kopitz M."/>
            <person name="Brambilla E."/>
            <person name="Klenk H.-P."/>
            <person name="Eisen J.A."/>
        </authorList>
    </citation>
    <scope>NUCLEOTIDE SEQUENCE [LARGE SCALE GENOMIC DNA]</scope>
    <source>
        <strain evidence="2">ATCC 23117 / DSM 6794 / NBRC 15988 / NCIMB 1366 / Sio-4</strain>
    </source>
</reference>
<dbReference type="HOGENOM" id="CLU_2553283_0_0_10"/>
<proteinExistence type="predicted"/>
<organism evidence="1 2">
    <name type="scientific">Bernardetia litoralis (strain ATCC 23117 / DSM 6794 / NBRC 15988 / NCIMB 1366 / Fx l1 / Sio-4)</name>
    <name type="common">Flexibacter litoralis</name>
    <dbReference type="NCBI Taxonomy" id="880071"/>
    <lineage>
        <taxon>Bacteria</taxon>
        <taxon>Pseudomonadati</taxon>
        <taxon>Bacteroidota</taxon>
        <taxon>Cytophagia</taxon>
        <taxon>Cytophagales</taxon>
        <taxon>Bernardetiaceae</taxon>
        <taxon>Bernardetia</taxon>
    </lineage>
</organism>
<protein>
    <submittedName>
        <fullName evidence="1">Uncharacterized protein</fullName>
    </submittedName>
</protein>
<dbReference type="EMBL" id="CP003345">
    <property type="protein sequence ID" value="AFM03367.1"/>
    <property type="molecule type" value="Genomic_DNA"/>
</dbReference>
<dbReference type="AlphaFoldDB" id="I4AHD2"/>
<dbReference type="STRING" id="880071.Fleli_0913"/>
<sequence>MTIKEQLIIDILKLQNPQLIENLYLAFREMMNQPIYKSSTQPIENQEEDEDLSVWDDIIEDTYKERRQSAKLFHHKIDMLFV</sequence>
<gene>
    <name evidence="1" type="ordered locus">Fleli_0913</name>
</gene>
<dbReference type="RefSeq" id="WP_014796825.1">
    <property type="nucleotide sequence ID" value="NC_018018.1"/>
</dbReference>
<dbReference type="Proteomes" id="UP000006054">
    <property type="component" value="Chromosome"/>
</dbReference>
<name>I4AHD2_BERLS</name>